<dbReference type="EMBL" id="BJWL01000015">
    <property type="protein sequence ID" value="GFZ02996.1"/>
    <property type="molecule type" value="Genomic_DNA"/>
</dbReference>
<reference evidence="2 3" key="1">
    <citation type="submission" date="2019-07" db="EMBL/GenBank/DDBJ databases">
        <title>De Novo Assembly of kiwifruit Actinidia rufa.</title>
        <authorList>
            <person name="Sugita-Konishi S."/>
            <person name="Sato K."/>
            <person name="Mori E."/>
            <person name="Abe Y."/>
            <person name="Kisaki G."/>
            <person name="Hamano K."/>
            <person name="Suezawa K."/>
            <person name="Otani M."/>
            <person name="Fukuda T."/>
            <person name="Manabe T."/>
            <person name="Gomi K."/>
            <person name="Tabuchi M."/>
            <person name="Akimitsu K."/>
            <person name="Kataoka I."/>
        </authorList>
    </citation>
    <scope>NUCLEOTIDE SEQUENCE [LARGE SCALE GENOMIC DNA]</scope>
    <source>
        <strain evidence="3">cv. Fuchu</strain>
    </source>
</reference>
<dbReference type="Proteomes" id="UP000585474">
    <property type="component" value="Unassembled WGS sequence"/>
</dbReference>
<sequence>MIDKNFFKDRLLFSSVSSVRQVSSAPDKSNDVKYKNNYQKSSNKFSNGVSNGKTRFHGMSVEDVAATRIQTAFRAYVQTSFNYVELSPFMEQGYRLRLELADFLWWSGVAAVKQWRRFLQGYIRGKKQQLSGSGLWHMLSPISGGQTQVQASGLLSSAKLTGVGVGWNAGLLLDRGKAEFPFNRAPRNRHLGLASKAGKNMSTPTMKAPVSSLKTISPNGKGPTRPRKLTYPAAEKPNSQGNIKTEDANIERGEVMS</sequence>
<gene>
    <name evidence="2" type="ORF">Acr_15g0016040</name>
</gene>
<dbReference type="OrthoDB" id="1923765at2759"/>
<protein>
    <submittedName>
        <fullName evidence="2">Uncharacterized protein</fullName>
    </submittedName>
</protein>
<feature type="compositionally biased region" description="Basic and acidic residues" evidence="1">
    <location>
        <begin position="244"/>
        <end position="257"/>
    </location>
</feature>
<organism evidence="2 3">
    <name type="scientific">Actinidia rufa</name>
    <dbReference type="NCBI Taxonomy" id="165716"/>
    <lineage>
        <taxon>Eukaryota</taxon>
        <taxon>Viridiplantae</taxon>
        <taxon>Streptophyta</taxon>
        <taxon>Embryophyta</taxon>
        <taxon>Tracheophyta</taxon>
        <taxon>Spermatophyta</taxon>
        <taxon>Magnoliopsida</taxon>
        <taxon>eudicotyledons</taxon>
        <taxon>Gunneridae</taxon>
        <taxon>Pentapetalae</taxon>
        <taxon>asterids</taxon>
        <taxon>Ericales</taxon>
        <taxon>Actinidiaceae</taxon>
        <taxon>Actinidia</taxon>
    </lineage>
</organism>
<feature type="region of interest" description="Disordered" evidence="1">
    <location>
        <begin position="197"/>
        <end position="257"/>
    </location>
</feature>
<keyword evidence="3" id="KW-1185">Reference proteome</keyword>
<evidence type="ECO:0000313" key="2">
    <source>
        <dbReference type="EMBL" id="GFZ02996.1"/>
    </source>
</evidence>
<accession>A0A7J0FWE3</accession>
<evidence type="ECO:0000313" key="3">
    <source>
        <dbReference type="Proteomes" id="UP000585474"/>
    </source>
</evidence>
<name>A0A7J0FWE3_9ERIC</name>
<proteinExistence type="predicted"/>
<evidence type="ECO:0000256" key="1">
    <source>
        <dbReference type="SAM" id="MobiDB-lite"/>
    </source>
</evidence>
<dbReference type="AlphaFoldDB" id="A0A7J0FWE3"/>
<comment type="caution">
    <text evidence="2">The sequence shown here is derived from an EMBL/GenBank/DDBJ whole genome shotgun (WGS) entry which is preliminary data.</text>
</comment>